<dbReference type="SMART" id="SM00530">
    <property type="entry name" value="HTH_XRE"/>
    <property type="match status" value="1"/>
</dbReference>
<evidence type="ECO:0000259" key="4">
    <source>
        <dbReference type="PROSITE" id="PS50943"/>
    </source>
</evidence>
<dbReference type="InterPro" id="IPR001387">
    <property type="entry name" value="Cro/C1-type_HTH"/>
</dbReference>
<dbReference type="CDD" id="cd06529">
    <property type="entry name" value="S24_LexA-like"/>
    <property type="match status" value="1"/>
</dbReference>
<dbReference type="Pfam" id="PF00717">
    <property type="entry name" value="Peptidase_S24"/>
    <property type="match status" value="1"/>
</dbReference>
<keyword evidence="2" id="KW-0238">DNA-binding</keyword>
<dbReference type="AlphaFoldDB" id="A0A1G9R945"/>
<evidence type="ECO:0000256" key="1">
    <source>
        <dbReference type="ARBA" id="ARBA00023015"/>
    </source>
</evidence>
<evidence type="ECO:0000313" key="5">
    <source>
        <dbReference type="EMBL" id="SDM19822.1"/>
    </source>
</evidence>
<dbReference type="OrthoDB" id="9791537at2"/>
<organism evidence="5 6">
    <name type="scientific">Franzmannia pantelleriensis</name>
    <dbReference type="NCBI Taxonomy" id="48727"/>
    <lineage>
        <taxon>Bacteria</taxon>
        <taxon>Pseudomonadati</taxon>
        <taxon>Pseudomonadota</taxon>
        <taxon>Gammaproteobacteria</taxon>
        <taxon>Oceanospirillales</taxon>
        <taxon>Halomonadaceae</taxon>
        <taxon>Franzmannia</taxon>
    </lineage>
</organism>
<evidence type="ECO:0000313" key="6">
    <source>
        <dbReference type="Proteomes" id="UP000199107"/>
    </source>
</evidence>
<keyword evidence="3" id="KW-0804">Transcription</keyword>
<dbReference type="Proteomes" id="UP000199107">
    <property type="component" value="Unassembled WGS sequence"/>
</dbReference>
<dbReference type="PROSITE" id="PS50943">
    <property type="entry name" value="HTH_CROC1"/>
    <property type="match status" value="1"/>
</dbReference>
<dbReference type="EMBL" id="FNGH01000010">
    <property type="protein sequence ID" value="SDM19822.1"/>
    <property type="molecule type" value="Genomic_DNA"/>
</dbReference>
<dbReference type="InterPro" id="IPR039418">
    <property type="entry name" value="LexA-like"/>
</dbReference>
<dbReference type="GO" id="GO:0003677">
    <property type="term" value="F:DNA binding"/>
    <property type="evidence" value="ECO:0007669"/>
    <property type="project" value="UniProtKB-KW"/>
</dbReference>
<keyword evidence="6" id="KW-1185">Reference proteome</keyword>
<feature type="domain" description="HTH cro/C1-type" evidence="4">
    <location>
        <begin position="11"/>
        <end position="66"/>
    </location>
</feature>
<dbReference type="Gene3D" id="1.10.260.40">
    <property type="entry name" value="lambda repressor-like DNA-binding domains"/>
    <property type="match status" value="1"/>
</dbReference>
<gene>
    <name evidence="5" type="ORF">SAMN05192555_110115</name>
</gene>
<dbReference type="SUPFAM" id="SSF51306">
    <property type="entry name" value="LexA/Signal peptidase"/>
    <property type="match status" value="1"/>
</dbReference>
<keyword evidence="1" id="KW-0805">Transcription regulation</keyword>
<evidence type="ECO:0000256" key="2">
    <source>
        <dbReference type="ARBA" id="ARBA00023125"/>
    </source>
</evidence>
<name>A0A1G9R945_9GAMM</name>
<reference evidence="6" key="1">
    <citation type="submission" date="2016-10" db="EMBL/GenBank/DDBJ databases">
        <authorList>
            <person name="Varghese N."/>
            <person name="Submissions S."/>
        </authorList>
    </citation>
    <scope>NUCLEOTIDE SEQUENCE [LARGE SCALE GENOMIC DNA]</scope>
    <source>
        <strain evidence="6">AAP</strain>
    </source>
</reference>
<dbReference type="PANTHER" id="PTHR40661">
    <property type="match status" value="1"/>
</dbReference>
<dbReference type="PANTHER" id="PTHR40661:SF3">
    <property type="entry name" value="FELS-1 PROPHAGE TRANSCRIPTIONAL REGULATOR"/>
    <property type="match status" value="1"/>
</dbReference>
<evidence type="ECO:0000256" key="3">
    <source>
        <dbReference type="ARBA" id="ARBA00023163"/>
    </source>
</evidence>
<protein>
    <submittedName>
        <fullName evidence="5">SOS-response transcriptional repressor LexA (RecA-mediated autopeptidase)</fullName>
    </submittedName>
</protein>
<accession>A0A1G9R945</accession>
<dbReference type="SUPFAM" id="SSF47413">
    <property type="entry name" value="lambda repressor-like DNA-binding domains"/>
    <property type="match status" value="1"/>
</dbReference>
<dbReference type="Gene3D" id="2.10.109.10">
    <property type="entry name" value="Umud Fragment, subunit A"/>
    <property type="match status" value="1"/>
</dbReference>
<proteinExistence type="predicted"/>
<dbReference type="RefSeq" id="WP_089659092.1">
    <property type="nucleotide sequence ID" value="NZ_FNGH01000010.1"/>
</dbReference>
<dbReference type="CDD" id="cd00093">
    <property type="entry name" value="HTH_XRE"/>
    <property type="match status" value="1"/>
</dbReference>
<dbReference type="Pfam" id="PF13560">
    <property type="entry name" value="HTH_31"/>
    <property type="match status" value="1"/>
</dbReference>
<dbReference type="InterPro" id="IPR010982">
    <property type="entry name" value="Lambda_DNA-bd_dom_sf"/>
</dbReference>
<dbReference type="STRING" id="48727.SAMN05192555_110115"/>
<dbReference type="InterPro" id="IPR015927">
    <property type="entry name" value="Peptidase_S24_S26A/B/C"/>
</dbReference>
<sequence>MNPATSIAERLRQLMEEQGVGENELARRSKVPQPTIHRILKGVSKSPRISNLESIAASLGTTASFLAHGDAKQASSTPAGSGASGTFPVIGAAAAALAGGARYDKEPTAQHLRSYPILTWPEAMQASQLKEPASDEKRQFESSDYLQVGVAFWLRMRGDAMAAPIGSSPSLPEGTLVLMDTGLEAAPGKLVLAAPAGSAEPTLRTLIDESGQIFLKPLNPSYPLIKLEKSCRVLAVAIEAKIKL</sequence>
<dbReference type="InterPro" id="IPR036286">
    <property type="entry name" value="LexA/Signal_pep-like_sf"/>
</dbReference>